<dbReference type="Pfam" id="PF00534">
    <property type="entry name" value="Glycos_transf_1"/>
    <property type="match status" value="1"/>
</dbReference>
<keyword evidence="1" id="KW-0808">Transferase</keyword>
<evidence type="ECO:0000313" key="4">
    <source>
        <dbReference type="Proteomes" id="UP001519331"/>
    </source>
</evidence>
<dbReference type="RefSeq" id="WP_210048188.1">
    <property type="nucleotide sequence ID" value="NZ_JAGINX010000001.1"/>
</dbReference>
<dbReference type="Gene3D" id="3.40.50.2000">
    <property type="entry name" value="Glycogen Phosphorylase B"/>
    <property type="match status" value="1"/>
</dbReference>
<evidence type="ECO:0000313" key="3">
    <source>
        <dbReference type="EMBL" id="MBP2317895.1"/>
    </source>
</evidence>
<dbReference type="PANTHER" id="PTHR46401">
    <property type="entry name" value="GLYCOSYLTRANSFERASE WBBK-RELATED"/>
    <property type="match status" value="1"/>
</dbReference>
<comment type="caution">
    <text evidence="3">The sequence shown here is derived from an EMBL/GenBank/DDBJ whole genome shotgun (WGS) entry which is preliminary data.</text>
</comment>
<protein>
    <submittedName>
        <fullName evidence="3">Glycosyltransferase involved in cell wall biosynthesis</fullName>
    </submittedName>
</protein>
<dbReference type="InterPro" id="IPR001296">
    <property type="entry name" value="Glyco_trans_1"/>
</dbReference>
<dbReference type="SUPFAM" id="SSF53756">
    <property type="entry name" value="UDP-Glycosyltransferase/glycogen phosphorylase"/>
    <property type="match status" value="1"/>
</dbReference>
<organism evidence="3 4">
    <name type="scientific">Nesterenkonia lacusekhoensis</name>
    <dbReference type="NCBI Taxonomy" id="150832"/>
    <lineage>
        <taxon>Bacteria</taxon>
        <taxon>Bacillati</taxon>
        <taxon>Actinomycetota</taxon>
        <taxon>Actinomycetes</taxon>
        <taxon>Micrococcales</taxon>
        <taxon>Micrococcaceae</taxon>
        <taxon>Nesterenkonia</taxon>
    </lineage>
</organism>
<feature type="domain" description="Glycosyl transferase family 1" evidence="2">
    <location>
        <begin position="163"/>
        <end position="314"/>
    </location>
</feature>
<name>A0ABS4T0B7_9MICC</name>
<evidence type="ECO:0000256" key="1">
    <source>
        <dbReference type="ARBA" id="ARBA00022679"/>
    </source>
</evidence>
<dbReference type="PANTHER" id="PTHR46401:SF2">
    <property type="entry name" value="GLYCOSYLTRANSFERASE WBBK-RELATED"/>
    <property type="match status" value="1"/>
</dbReference>
<reference evidence="3 4" key="1">
    <citation type="submission" date="2021-03" db="EMBL/GenBank/DDBJ databases">
        <title>Sequencing the genomes of 1000 actinobacteria strains.</title>
        <authorList>
            <person name="Klenk H.-P."/>
        </authorList>
    </citation>
    <scope>NUCLEOTIDE SEQUENCE [LARGE SCALE GENOMIC DNA]</scope>
    <source>
        <strain evidence="3 4">DSM 12544</strain>
    </source>
</reference>
<keyword evidence="4" id="KW-1185">Reference proteome</keyword>
<dbReference type="EMBL" id="JAGINX010000001">
    <property type="protein sequence ID" value="MBP2317895.1"/>
    <property type="molecule type" value="Genomic_DNA"/>
</dbReference>
<evidence type="ECO:0000259" key="2">
    <source>
        <dbReference type="Pfam" id="PF00534"/>
    </source>
</evidence>
<gene>
    <name evidence="3" type="ORF">JOF45_000914</name>
</gene>
<sequence length="360" mass="40580">MRTLVSFPRAGMNPYSRMLYLLPRAAQWNVRETSVLTRFVELLDEIGAGDVIHVQWSWPIFRTDADPQEVEENLRSFCTAVARARSRGSFLLWTVHNLVSHDSEFLSLERRFSNFMGAYADHVIQLNCRTEELVREHCSVGEAEFVTIEHSTYRGVYPQEITRDQARESLGIRPDRPVVGFVGQVRPYKGIERLLEAVGSLKTQGQEITVLLAGKPQAGVEEELDSIVDRQGIDCVRLYEFVPDHELQTWFRAADLMVFPYAKVLNSGSAYLSATFSTPCVLPREPQFETLFEDEDWVHLFDESDPEGLKHAISEGIAAASASRGAADAFARRHLPWHMSHGFLDLLQSLPAGGAERGQG</sequence>
<accession>A0ABS4T0B7</accession>
<dbReference type="Proteomes" id="UP001519331">
    <property type="component" value="Unassembled WGS sequence"/>
</dbReference>
<proteinExistence type="predicted"/>